<dbReference type="AlphaFoldDB" id="A0A9P7JEV4"/>
<organism evidence="1 2">
    <name type="scientific">Suillus subaureus</name>
    <dbReference type="NCBI Taxonomy" id="48587"/>
    <lineage>
        <taxon>Eukaryota</taxon>
        <taxon>Fungi</taxon>
        <taxon>Dikarya</taxon>
        <taxon>Basidiomycota</taxon>
        <taxon>Agaricomycotina</taxon>
        <taxon>Agaricomycetes</taxon>
        <taxon>Agaricomycetidae</taxon>
        <taxon>Boletales</taxon>
        <taxon>Suillineae</taxon>
        <taxon>Suillaceae</taxon>
        <taxon>Suillus</taxon>
    </lineage>
</organism>
<gene>
    <name evidence="1" type="ORF">BJ212DRAFT_1479574</name>
</gene>
<protein>
    <submittedName>
        <fullName evidence="1">Uncharacterized protein</fullName>
    </submittedName>
</protein>
<reference evidence="1" key="1">
    <citation type="journal article" date="2020" name="New Phytol.">
        <title>Comparative genomics reveals dynamic genome evolution in host specialist ectomycorrhizal fungi.</title>
        <authorList>
            <person name="Lofgren L.A."/>
            <person name="Nguyen N.H."/>
            <person name="Vilgalys R."/>
            <person name="Ruytinx J."/>
            <person name="Liao H.L."/>
            <person name="Branco S."/>
            <person name="Kuo A."/>
            <person name="LaButti K."/>
            <person name="Lipzen A."/>
            <person name="Andreopoulos W."/>
            <person name="Pangilinan J."/>
            <person name="Riley R."/>
            <person name="Hundley H."/>
            <person name="Na H."/>
            <person name="Barry K."/>
            <person name="Grigoriev I.V."/>
            <person name="Stajich J.E."/>
            <person name="Kennedy P.G."/>
        </authorList>
    </citation>
    <scope>NUCLEOTIDE SEQUENCE</scope>
    <source>
        <strain evidence="1">MN1</strain>
    </source>
</reference>
<keyword evidence="2" id="KW-1185">Reference proteome</keyword>
<evidence type="ECO:0000313" key="1">
    <source>
        <dbReference type="EMBL" id="KAG1818566.1"/>
    </source>
</evidence>
<sequence length="252" mass="28574">MEQVIGMLGMEIRQPSNPFSNLTFLAICQCQINALKVMIPDLEPPDNPIPNYSIDLGGSYVLLRACARYNYHPGETETQLIHEFLDGPVPKFKCWARLQLPNGQVTRCAWKETLKHTEKVHMAQNVKVTVSPDVMSPASHYNINDDENDRELEYHNDEVYCFITVAMVSVYSCLDPELLQKSMQTVWSCKYHGDEALQLVSVKSIQSVIAMIPHHPKLQSGVVKDHFFLLEKPGLGLVTVDEEIEDEADEDE</sequence>
<dbReference type="RefSeq" id="XP_041194438.1">
    <property type="nucleotide sequence ID" value="XM_041339910.1"/>
</dbReference>
<comment type="caution">
    <text evidence="1">The sequence shown here is derived from an EMBL/GenBank/DDBJ whole genome shotgun (WGS) entry which is preliminary data.</text>
</comment>
<dbReference type="EMBL" id="JABBWG010000011">
    <property type="protein sequence ID" value="KAG1818566.1"/>
    <property type="molecule type" value="Genomic_DNA"/>
</dbReference>
<name>A0A9P7JEV4_9AGAM</name>
<evidence type="ECO:0000313" key="2">
    <source>
        <dbReference type="Proteomes" id="UP000807769"/>
    </source>
</evidence>
<proteinExistence type="predicted"/>
<dbReference type="Proteomes" id="UP000807769">
    <property type="component" value="Unassembled WGS sequence"/>
</dbReference>
<accession>A0A9P7JEV4</accession>
<dbReference type="GeneID" id="64633926"/>
<dbReference type="OrthoDB" id="2669721at2759"/>